<proteinExistence type="predicted"/>
<accession>A0ABX1Y3Q9</accession>
<comment type="caution">
    <text evidence="2">The sequence shown here is derived from an EMBL/GenBank/DDBJ whole genome shotgun (WGS) entry which is preliminary data.</text>
</comment>
<dbReference type="InterPro" id="IPR011009">
    <property type="entry name" value="Kinase-like_dom_sf"/>
</dbReference>
<dbReference type="PROSITE" id="PS50011">
    <property type="entry name" value="PROTEIN_KINASE_DOM"/>
    <property type="match status" value="1"/>
</dbReference>
<evidence type="ECO:0000313" key="2">
    <source>
        <dbReference type="EMBL" id="NOU75507.1"/>
    </source>
</evidence>
<reference evidence="2 3" key="1">
    <citation type="submission" date="2019-10" db="EMBL/GenBank/DDBJ databases">
        <title>Description of Paenibacillus terrestris sp. nov.</title>
        <authorList>
            <person name="Carlier A."/>
            <person name="Qi S."/>
        </authorList>
    </citation>
    <scope>NUCLEOTIDE SEQUENCE [LARGE SCALE GENOMIC DNA]</scope>
    <source>
        <strain evidence="2 3">LMG 31458</strain>
    </source>
</reference>
<protein>
    <recommendedName>
        <fullName evidence="1">Protein kinase domain-containing protein</fullName>
    </recommendedName>
</protein>
<evidence type="ECO:0000259" key="1">
    <source>
        <dbReference type="PROSITE" id="PS50011"/>
    </source>
</evidence>
<name>A0ABX1Y3Q9_9BACL</name>
<sequence>MRSLLDIVPFIHEKGIVHLDIRIPNVLLYGERMTLIDFGLAARLGEPSLLEIGPGEELIRRRTVAITSDLYAIGHFLLFMLYSTFESNDGQEDSTIGWEEELSVTR</sequence>
<dbReference type="EMBL" id="WHOA01000218">
    <property type="protein sequence ID" value="NOU75507.1"/>
    <property type="molecule type" value="Genomic_DNA"/>
</dbReference>
<dbReference type="InterPro" id="IPR000719">
    <property type="entry name" value="Prot_kinase_dom"/>
</dbReference>
<organism evidence="2 3">
    <name type="scientific">Paenibacillus phytorum</name>
    <dbReference type="NCBI Taxonomy" id="2654977"/>
    <lineage>
        <taxon>Bacteria</taxon>
        <taxon>Bacillati</taxon>
        <taxon>Bacillota</taxon>
        <taxon>Bacilli</taxon>
        <taxon>Bacillales</taxon>
        <taxon>Paenibacillaceae</taxon>
        <taxon>Paenibacillus</taxon>
    </lineage>
</organism>
<feature type="domain" description="Protein kinase" evidence="1">
    <location>
        <begin position="1"/>
        <end position="106"/>
    </location>
</feature>
<keyword evidence="3" id="KW-1185">Reference proteome</keyword>
<dbReference type="Pfam" id="PF00069">
    <property type="entry name" value="Pkinase"/>
    <property type="match status" value="1"/>
</dbReference>
<dbReference type="RefSeq" id="WP_312880439.1">
    <property type="nucleotide sequence ID" value="NZ_WHOA01000218.1"/>
</dbReference>
<dbReference type="SUPFAM" id="SSF56112">
    <property type="entry name" value="Protein kinase-like (PK-like)"/>
    <property type="match status" value="1"/>
</dbReference>
<gene>
    <name evidence="2" type="ORF">GC098_29730</name>
</gene>
<dbReference type="Gene3D" id="1.10.510.10">
    <property type="entry name" value="Transferase(Phosphotransferase) domain 1"/>
    <property type="match status" value="1"/>
</dbReference>
<evidence type="ECO:0000313" key="3">
    <source>
        <dbReference type="Proteomes" id="UP000616779"/>
    </source>
</evidence>
<dbReference type="Proteomes" id="UP000616779">
    <property type="component" value="Unassembled WGS sequence"/>
</dbReference>